<proteinExistence type="predicted"/>
<comment type="caution">
    <text evidence="1">The sequence shown here is derived from an EMBL/GenBank/DDBJ whole genome shotgun (WGS) entry which is preliminary data.</text>
</comment>
<feature type="non-terminal residue" evidence="1">
    <location>
        <position position="1"/>
    </location>
</feature>
<accession>A0A0F9BG31</accession>
<sequence>AVALYLAQSAAGATLCVRLGYSGELFFANMIRLDRVNAQETYEPTAEFAEIHYSEAV</sequence>
<dbReference type="AlphaFoldDB" id="A0A0F9BG31"/>
<protein>
    <submittedName>
        <fullName evidence="1">Uncharacterized protein</fullName>
    </submittedName>
</protein>
<dbReference type="EMBL" id="LAZR01041122">
    <property type="protein sequence ID" value="KKL12782.1"/>
    <property type="molecule type" value="Genomic_DNA"/>
</dbReference>
<reference evidence="1" key="1">
    <citation type="journal article" date="2015" name="Nature">
        <title>Complex archaea that bridge the gap between prokaryotes and eukaryotes.</title>
        <authorList>
            <person name="Spang A."/>
            <person name="Saw J.H."/>
            <person name="Jorgensen S.L."/>
            <person name="Zaremba-Niedzwiedzka K."/>
            <person name="Martijn J."/>
            <person name="Lind A.E."/>
            <person name="van Eijk R."/>
            <person name="Schleper C."/>
            <person name="Guy L."/>
            <person name="Ettema T.J."/>
        </authorList>
    </citation>
    <scope>NUCLEOTIDE SEQUENCE</scope>
</reference>
<organism evidence="1">
    <name type="scientific">marine sediment metagenome</name>
    <dbReference type="NCBI Taxonomy" id="412755"/>
    <lineage>
        <taxon>unclassified sequences</taxon>
        <taxon>metagenomes</taxon>
        <taxon>ecological metagenomes</taxon>
    </lineage>
</organism>
<name>A0A0F9BG31_9ZZZZ</name>
<gene>
    <name evidence="1" type="ORF">LCGC14_2532330</name>
</gene>
<evidence type="ECO:0000313" key="1">
    <source>
        <dbReference type="EMBL" id="KKL12782.1"/>
    </source>
</evidence>